<evidence type="ECO:0000313" key="1">
    <source>
        <dbReference type="EnsemblMetazoa" id="G19214.1:cds"/>
    </source>
</evidence>
<organism evidence="1 2">
    <name type="scientific">Magallana gigas</name>
    <name type="common">Pacific oyster</name>
    <name type="synonym">Crassostrea gigas</name>
    <dbReference type="NCBI Taxonomy" id="29159"/>
    <lineage>
        <taxon>Eukaryota</taxon>
        <taxon>Metazoa</taxon>
        <taxon>Spiralia</taxon>
        <taxon>Lophotrochozoa</taxon>
        <taxon>Mollusca</taxon>
        <taxon>Bivalvia</taxon>
        <taxon>Autobranchia</taxon>
        <taxon>Pteriomorphia</taxon>
        <taxon>Ostreida</taxon>
        <taxon>Ostreoidea</taxon>
        <taxon>Ostreidae</taxon>
        <taxon>Magallana</taxon>
    </lineage>
</organism>
<dbReference type="AlphaFoldDB" id="A0A8W8JGI8"/>
<proteinExistence type="predicted"/>
<evidence type="ECO:0000313" key="2">
    <source>
        <dbReference type="Proteomes" id="UP000005408"/>
    </source>
</evidence>
<dbReference type="Proteomes" id="UP000005408">
    <property type="component" value="Unassembled WGS sequence"/>
</dbReference>
<dbReference type="EnsemblMetazoa" id="G19214.1">
    <property type="protein sequence ID" value="G19214.1:cds"/>
    <property type="gene ID" value="G19214"/>
</dbReference>
<sequence>MKRHIKSFSRKELKMTDEENRHFFPLDKYIRNIMEYNKGQTRFSNNDKENLKIIIDNLKASNEKDSFHLDISGTEEFLFVGQTESQKRLLKMYGQEICLLDATYKTTKFNLPGFFVCVNTNVGYSTVGCFITADETNASIKRGL</sequence>
<dbReference type="PANTHER" id="PTHR47456">
    <property type="entry name" value="PHD-TYPE DOMAIN-CONTAINING PROTEIN"/>
    <property type="match status" value="1"/>
</dbReference>
<name>A0A8W8JGI8_MAGGI</name>
<evidence type="ECO:0008006" key="3">
    <source>
        <dbReference type="Google" id="ProtNLM"/>
    </source>
</evidence>
<dbReference type="PANTHER" id="PTHR47456:SF4">
    <property type="entry name" value="SWIM-TYPE DOMAIN-CONTAINING PROTEIN"/>
    <property type="match status" value="1"/>
</dbReference>
<keyword evidence="2" id="KW-1185">Reference proteome</keyword>
<protein>
    <recommendedName>
        <fullName evidence="3">MULE transposase domain-containing protein</fullName>
    </recommendedName>
</protein>
<accession>A0A8W8JGI8</accession>
<reference evidence="1" key="1">
    <citation type="submission" date="2022-08" db="UniProtKB">
        <authorList>
            <consortium name="EnsemblMetazoa"/>
        </authorList>
    </citation>
    <scope>IDENTIFICATION</scope>
    <source>
        <strain evidence="1">05x7-T-G4-1.051#20</strain>
    </source>
</reference>